<evidence type="ECO:0000256" key="4">
    <source>
        <dbReference type="ARBA" id="ARBA00042755"/>
    </source>
</evidence>
<name>A0A8J2HCD0_COTCN</name>
<reference evidence="8" key="1">
    <citation type="submission" date="2021-04" db="EMBL/GenBank/DDBJ databases">
        <authorList>
            <person name="Chebbi M.A.C M."/>
        </authorList>
    </citation>
    <scope>NUCLEOTIDE SEQUENCE</scope>
</reference>
<comment type="catalytic activity">
    <reaction evidence="5">
        <text>butanoate + ATP + CoA = butanoyl-CoA + AMP + diphosphate</text>
        <dbReference type="Rhea" id="RHEA:46172"/>
        <dbReference type="ChEBI" id="CHEBI:17968"/>
        <dbReference type="ChEBI" id="CHEBI:30616"/>
        <dbReference type="ChEBI" id="CHEBI:33019"/>
        <dbReference type="ChEBI" id="CHEBI:57287"/>
        <dbReference type="ChEBI" id="CHEBI:57371"/>
        <dbReference type="ChEBI" id="CHEBI:456215"/>
    </reaction>
    <physiologicalReaction direction="left-to-right" evidence="5">
        <dbReference type="Rhea" id="RHEA:46173"/>
    </physiologicalReaction>
</comment>
<comment type="caution">
    <text evidence="8">The sequence shown here is derived from an EMBL/GenBank/DDBJ whole genome shotgun (WGS) entry which is preliminary data.</text>
</comment>
<accession>A0A8J2HCD0</accession>
<evidence type="ECO:0000256" key="5">
    <source>
        <dbReference type="ARBA" id="ARBA00047935"/>
    </source>
</evidence>
<organism evidence="8 9">
    <name type="scientific">Cotesia congregata</name>
    <name type="common">Parasitoid wasp</name>
    <name type="synonym">Apanteles congregatus</name>
    <dbReference type="NCBI Taxonomy" id="51543"/>
    <lineage>
        <taxon>Eukaryota</taxon>
        <taxon>Metazoa</taxon>
        <taxon>Ecdysozoa</taxon>
        <taxon>Arthropoda</taxon>
        <taxon>Hexapoda</taxon>
        <taxon>Insecta</taxon>
        <taxon>Pterygota</taxon>
        <taxon>Neoptera</taxon>
        <taxon>Endopterygota</taxon>
        <taxon>Hymenoptera</taxon>
        <taxon>Apocrita</taxon>
        <taxon>Ichneumonoidea</taxon>
        <taxon>Braconidae</taxon>
        <taxon>Microgastrinae</taxon>
        <taxon>Cotesia</taxon>
    </lineage>
</organism>
<dbReference type="GO" id="GO:0003987">
    <property type="term" value="F:acetate-CoA ligase activity"/>
    <property type="evidence" value="ECO:0007669"/>
    <property type="project" value="UniProtKB-EC"/>
</dbReference>
<dbReference type="InterPro" id="IPR000873">
    <property type="entry name" value="AMP-dep_synth/lig_dom"/>
</dbReference>
<dbReference type="InterPro" id="IPR032387">
    <property type="entry name" value="ACAS_N"/>
</dbReference>
<evidence type="ECO:0000259" key="6">
    <source>
        <dbReference type="Pfam" id="PF00501"/>
    </source>
</evidence>
<keyword evidence="9" id="KW-1185">Reference proteome</keyword>
<dbReference type="AlphaFoldDB" id="A0A8J2HCD0"/>
<dbReference type="GO" id="GO:0050218">
    <property type="term" value="F:propionate-CoA ligase activity"/>
    <property type="evidence" value="ECO:0007669"/>
    <property type="project" value="TreeGrafter"/>
</dbReference>
<dbReference type="Proteomes" id="UP000786811">
    <property type="component" value="Unassembled WGS sequence"/>
</dbReference>
<gene>
    <name evidence="8" type="ORF">HICCMSTLAB_LOCUS7144</name>
</gene>
<dbReference type="GO" id="GO:0005759">
    <property type="term" value="C:mitochondrial matrix"/>
    <property type="evidence" value="ECO:0007669"/>
    <property type="project" value="TreeGrafter"/>
</dbReference>
<feature type="domain" description="AMP-dependent synthetase/ligase" evidence="6">
    <location>
        <begin position="75"/>
        <end position="135"/>
    </location>
</feature>
<feature type="non-terminal residue" evidence="8">
    <location>
        <position position="135"/>
    </location>
</feature>
<evidence type="ECO:0000313" key="9">
    <source>
        <dbReference type="Proteomes" id="UP000786811"/>
    </source>
</evidence>
<dbReference type="PANTHER" id="PTHR43347">
    <property type="entry name" value="ACYL-COA SYNTHETASE"/>
    <property type="match status" value="1"/>
</dbReference>
<evidence type="ECO:0000313" key="8">
    <source>
        <dbReference type="EMBL" id="CAG5093818.1"/>
    </source>
</evidence>
<dbReference type="Pfam" id="PF00501">
    <property type="entry name" value="AMP-binding"/>
    <property type="match status" value="1"/>
</dbReference>
<dbReference type="Gene3D" id="3.40.50.12780">
    <property type="entry name" value="N-terminal domain of ligase-like"/>
    <property type="match status" value="1"/>
</dbReference>
<evidence type="ECO:0000256" key="1">
    <source>
        <dbReference type="ARBA" id="ARBA00006432"/>
    </source>
</evidence>
<dbReference type="SUPFAM" id="SSF56801">
    <property type="entry name" value="Acetyl-CoA synthetase-like"/>
    <property type="match status" value="1"/>
</dbReference>
<dbReference type="Pfam" id="PF16177">
    <property type="entry name" value="ACAS_N"/>
    <property type="match status" value="1"/>
</dbReference>
<evidence type="ECO:0000256" key="3">
    <source>
        <dbReference type="ARBA" id="ARBA00040004"/>
    </source>
</evidence>
<comment type="similarity">
    <text evidence="1">Belongs to the ATP-dependent AMP-binding enzyme family.</text>
</comment>
<dbReference type="InterPro" id="IPR042099">
    <property type="entry name" value="ANL_N_sf"/>
</dbReference>
<evidence type="ECO:0000256" key="2">
    <source>
        <dbReference type="ARBA" id="ARBA00013275"/>
    </source>
</evidence>
<sequence length="135" mass="15421">MKTGPSYPKEDKVYDKIFRKSIENPEEFWAEVGEEVEWSKYWDKVLDNSNEPFTKWYVGGEINACHNAVDRHVKAGYGKKVALIHDSPLTSTIRKVTYDELLEKTSRLAGALANMGVQKGDRVLIYMPLVPETVI</sequence>
<feature type="domain" description="Acetyl-coenzyme A synthetase N-terminal" evidence="7">
    <location>
        <begin position="14"/>
        <end position="68"/>
    </location>
</feature>
<dbReference type="EC" id="6.2.1.1" evidence="2"/>
<dbReference type="PANTHER" id="PTHR43347:SF3">
    <property type="entry name" value="ACYL-COA SYNTHETASE SHORT-CHAIN FAMILY MEMBER 3, MITOCHONDRIAL"/>
    <property type="match status" value="1"/>
</dbReference>
<dbReference type="OrthoDB" id="7683242at2759"/>
<proteinExistence type="inferred from homology"/>
<dbReference type="EMBL" id="CAJNRD030001120">
    <property type="protein sequence ID" value="CAG5093818.1"/>
    <property type="molecule type" value="Genomic_DNA"/>
</dbReference>
<evidence type="ECO:0000259" key="7">
    <source>
        <dbReference type="Pfam" id="PF16177"/>
    </source>
</evidence>
<protein>
    <recommendedName>
        <fullName evidence="3">Acyl-CoA synthetase short-chain family member 3, mitochondrial</fullName>
        <ecNumber evidence="2">6.2.1.1</ecNumber>
    </recommendedName>
    <alternativeName>
        <fullName evidence="4">Acetate--CoA ligase 3</fullName>
    </alternativeName>
</protein>